<reference evidence="1 2" key="2">
    <citation type="submission" date="2018-03" db="EMBL/GenBank/DDBJ databases">
        <authorList>
            <person name="Keele B.F."/>
        </authorList>
    </citation>
    <scope>NUCLEOTIDE SEQUENCE [LARGE SCALE GENOMIC DNA]</scope>
    <source>
        <strain evidence="1 2">CCALA 016</strain>
    </source>
</reference>
<keyword evidence="2" id="KW-1185">Reference proteome</keyword>
<gene>
    <name evidence="1" type="ORF">C7H19_05365</name>
</gene>
<dbReference type="InterPro" id="IPR035943">
    <property type="entry name" value="XisI-like_sf"/>
</dbReference>
<sequence>MERVNYSEIIQEILKRHSYNDLDNGTEVQLIFDKENHHYQVIHLGWQEQRRVYGCIVHVDLKNEKIWIQRDGTEIGIANELVAAGVPKHDIVLGFQAPYKRKFTDFAFG</sequence>
<dbReference type="Proteomes" id="UP000239001">
    <property type="component" value="Unassembled WGS sequence"/>
</dbReference>
<name>A0A2T1M163_9CHRO</name>
<proteinExistence type="predicted"/>
<dbReference type="AlphaFoldDB" id="A0A2T1M163"/>
<dbReference type="SUPFAM" id="SSF143847">
    <property type="entry name" value="XisI-like"/>
    <property type="match status" value="1"/>
</dbReference>
<protein>
    <submittedName>
        <fullName evidence="1">XisI protein</fullName>
    </submittedName>
</protein>
<reference evidence="1 2" key="1">
    <citation type="submission" date="2018-03" db="EMBL/GenBank/DDBJ databases">
        <title>The ancient ancestry and fast evolution of plastids.</title>
        <authorList>
            <person name="Moore K.R."/>
            <person name="Magnabosco C."/>
            <person name="Momper L."/>
            <person name="Gold D.A."/>
            <person name="Bosak T."/>
            <person name="Fournier G.P."/>
        </authorList>
    </citation>
    <scope>NUCLEOTIDE SEQUENCE [LARGE SCALE GENOMIC DNA]</scope>
    <source>
        <strain evidence="1 2">CCALA 016</strain>
    </source>
</reference>
<dbReference type="InterPro" id="IPR014968">
    <property type="entry name" value="XisI"/>
</dbReference>
<dbReference type="RefSeq" id="WP_106455858.1">
    <property type="nucleotide sequence ID" value="NZ_PXOH01000004.1"/>
</dbReference>
<dbReference type="CDD" id="cd16382">
    <property type="entry name" value="XisI-like"/>
    <property type="match status" value="1"/>
</dbReference>
<organism evidence="1 2">
    <name type="scientific">Aphanothece hegewaldii CCALA 016</name>
    <dbReference type="NCBI Taxonomy" id="2107694"/>
    <lineage>
        <taxon>Bacteria</taxon>
        <taxon>Bacillati</taxon>
        <taxon>Cyanobacteriota</taxon>
        <taxon>Cyanophyceae</taxon>
        <taxon>Oscillatoriophycideae</taxon>
        <taxon>Chroococcales</taxon>
        <taxon>Aphanothecaceae</taxon>
        <taxon>Aphanothece</taxon>
    </lineage>
</organism>
<comment type="caution">
    <text evidence="1">The sequence shown here is derived from an EMBL/GenBank/DDBJ whole genome shotgun (WGS) entry which is preliminary data.</text>
</comment>
<dbReference type="EMBL" id="PXOH01000004">
    <property type="protein sequence ID" value="PSF38415.1"/>
    <property type="molecule type" value="Genomic_DNA"/>
</dbReference>
<accession>A0A2T1M163</accession>
<dbReference type="Gene3D" id="3.30.310.110">
    <property type="entry name" value="XisI-like"/>
    <property type="match status" value="1"/>
</dbReference>
<evidence type="ECO:0000313" key="2">
    <source>
        <dbReference type="Proteomes" id="UP000239001"/>
    </source>
</evidence>
<evidence type="ECO:0000313" key="1">
    <source>
        <dbReference type="EMBL" id="PSF38415.1"/>
    </source>
</evidence>
<dbReference type="Pfam" id="PF08869">
    <property type="entry name" value="XisI"/>
    <property type="match status" value="1"/>
</dbReference>
<dbReference type="OrthoDB" id="467081at2"/>